<dbReference type="Pfam" id="PF07859">
    <property type="entry name" value="Abhydrolase_3"/>
    <property type="match status" value="2"/>
</dbReference>
<dbReference type="Proteomes" id="UP000002280">
    <property type="component" value="Chromosome 4"/>
</dbReference>
<evidence type="ECO:0000313" key="6">
    <source>
        <dbReference type="Proteomes" id="UP000002280"/>
    </source>
</evidence>
<dbReference type="eggNOG" id="KOG1515">
    <property type="taxonomic scope" value="Eukaryota"/>
</dbReference>
<reference evidence="5 6" key="1">
    <citation type="journal article" date="2007" name="Nature">
        <title>Genome of the marsupial Monodelphis domestica reveals innovation in non-coding sequences.</title>
        <authorList>
            <person name="Mikkelsen T.S."/>
            <person name="Wakefield M.J."/>
            <person name="Aken B."/>
            <person name="Amemiya C.T."/>
            <person name="Chang J.L."/>
            <person name="Duke S."/>
            <person name="Garber M."/>
            <person name="Gentles A.J."/>
            <person name="Goodstadt L."/>
            <person name="Heger A."/>
            <person name="Jurka J."/>
            <person name="Kamal M."/>
            <person name="Mauceli E."/>
            <person name="Searle S.M."/>
            <person name="Sharpe T."/>
            <person name="Baker M.L."/>
            <person name="Batzer M.A."/>
            <person name="Benos P.V."/>
            <person name="Belov K."/>
            <person name="Clamp M."/>
            <person name="Cook A."/>
            <person name="Cuff J."/>
            <person name="Das R."/>
            <person name="Davidow L."/>
            <person name="Deakin J.E."/>
            <person name="Fazzari M.J."/>
            <person name="Glass J.L."/>
            <person name="Grabherr M."/>
            <person name="Greally J.M."/>
            <person name="Gu W."/>
            <person name="Hore T.A."/>
            <person name="Huttley G.A."/>
            <person name="Kleber M."/>
            <person name="Jirtle R.L."/>
            <person name="Koina E."/>
            <person name="Lee J.T."/>
            <person name="Mahony S."/>
            <person name="Marra M.A."/>
            <person name="Miller R.D."/>
            <person name="Nicholls R.D."/>
            <person name="Oda M."/>
            <person name="Papenfuss A.T."/>
            <person name="Parra Z.E."/>
            <person name="Pollock D.D."/>
            <person name="Ray D.A."/>
            <person name="Schein J.E."/>
            <person name="Speed T.P."/>
            <person name="Thompson K."/>
            <person name="VandeBerg J.L."/>
            <person name="Wade C.M."/>
            <person name="Walker J.A."/>
            <person name="Waters P.D."/>
            <person name="Webber C."/>
            <person name="Weidman J.R."/>
            <person name="Xie X."/>
            <person name="Zody M.C."/>
            <person name="Baldwin J."/>
            <person name="Abdouelleil A."/>
            <person name="Abdulkadir J."/>
            <person name="Abebe A."/>
            <person name="Abera B."/>
            <person name="Abreu J."/>
            <person name="Acer S.C."/>
            <person name="Aftuck L."/>
            <person name="Alexander A."/>
            <person name="An P."/>
            <person name="Anderson E."/>
            <person name="Anderson S."/>
            <person name="Arachi H."/>
            <person name="Azer M."/>
            <person name="Bachantsang P."/>
            <person name="Barry A."/>
            <person name="Bayul T."/>
            <person name="Berlin A."/>
            <person name="Bessette D."/>
            <person name="Bloom T."/>
            <person name="Bloom T."/>
            <person name="Boguslavskiy L."/>
            <person name="Bonnet C."/>
            <person name="Boukhgalter B."/>
            <person name="Bourzgui I."/>
            <person name="Brown A."/>
            <person name="Cahill P."/>
            <person name="Channer S."/>
            <person name="Cheshatsang Y."/>
            <person name="Chuda L."/>
            <person name="Citroen M."/>
            <person name="Collymore A."/>
            <person name="Cooke P."/>
            <person name="Costello M."/>
            <person name="D'Aco K."/>
            <person name="Daza R."/>
            <person name="De Haan G."/>
            <person name="DeGray S."/>
            <person name="DeMaso C."/>
            <person name="Dhargay N."/>
            <person name="Dooley K."/>
            <person name="Dooley E."/>
            <person name="Doricent M."/>
            <person name="Dorje P."/>
            <person name="Dorjee K."/>
            <person name="Dupes A."/>
            <person name="Elong R."/>
            <person name="Falk J."/>
            <person name="Farina A."/>
            <person name="Faro S."/>
            <person name="Ferguson D."/>
            <person name="Fisher S."/>
            <person name="Foley C.D."/>
            <person name="Franke A."/>
            <person name="Friedrich D."/>
            <person name="Gadbois L."/>
            <person name="Gearin G."/>
            <person name="Gearin C.R."/>
            <person name="Giannoukos G."/>
            <person name="Goode T."/>
            <person name="Graham J."/>
            <person name="Grandbois E."/>
            <person name="Grewal S."/>
            <person name="Gyaltsen K."/>
            <person name="Hafez N."/>
            <person name="Hagos B."/>
            <person name="Hall J."/>
            <person name="Henson C."/>
            <person name="Hollinger A."/>
            <person name="Honan T."/>
            <person name="Huard M.D."/>
            <person name="Hughes L."/>
            <person name="Hurhula B."/>
            <person name="Husby M.E."/>
            <person name="Kamat A."/>
            <person name="Kanga B."/>
            <person name="Kashin S."/>
            <person name="Khazanovich D."/>
            <person name="Kisner P."/>
            <person name="Lance K."/>
            <person name="Lara M."/>
            <person name="Lee W."/>
            <person name="Lennon N."/>
            <person name="Letendre F."/>
            <person name="LeVine R."/>
            <person name="Lipovsky A."/>
            <person name="Liu X."/>
            <person name="Liu J."/>
            <person name="Liu S."/>
            <person name="Lokyitsang T."/>
            <person name="Lokyitsang Y."/>
            <person name="Lubonja R."/>
            <person name="Lui A."/>
            <person name="MacDonald P."/>
            <person name="Magnisalis V."/>
            <person name="Maru K."/>
            <person name="Matthews C."/>
            <person name="McCusker W."/>
            <person name="McDonough S."/>
            <person name="Mehta T."/>
            <person name="Meldrim J."/>
            <person name="Meneus L."/>
            <person name="Mihai O."/>
            <person name="Mihalev A."/>
            <person name="Mihova T."/>
            <person name="Mittelman R."/>
            <person name="Mlenga V."/>
            <person name="Montmayeur A."/>
            <person name="Mulrain L."/>
            <person name="Navidi A."/>
            <person name="Naylor J."/>
            <person name="Negash T."/>
            <person name="Nguyen T."/>
            <person name="Nguyen N."/>
            <person name="Nicol R."/>
            <person name="Norbu C."/>
            <person name="Norbu N."/>
            <person name="Novod N."/>
            <person name="O'Neill B."/>
            <person name="Osman S."/>
            <person name="Markiewicz E."/>
            <person name="Oyono O.L."/>
            <person name="Patti C."/>
            <person name="Phunkhang P."/>
            <person name="Pierre F."/>
            <person name="Priest M."/>
            <person name="Raghuraman S."/>
            <person name="Rege F."/>
            <person name="Reyes R."/>
            <person name="Rise C."/>
            <person name="Rogov P."/>
            <person name="Ross K."/>
            <person name="Ryan E."/>
            <person name="Settipalli S."/>
            <person name="Shea T."/>
            <person name="Sherpa N."/>
            <person name="Shi L."/>
            <person name="Shih D."/>
            <person name="Sparrow T."/>
            <person name="Spaulding J."/>
            <person name="Stalker J."/>
            <person name="Stange-Thomann N."/>
            <person name="Stavropoulos S."/>
            <person name="Stone C."/>
            <person name="Strader C."/>
            <person name="Tesfaye S."/>
            <person name="Thomson T."/>
            <person name="Thoulutsang Y."/>
            <person name="Thoulutsang D."/>
            <person name="Topham K."/>
            <person name="Topping I."/>
            <person name="Tsamla T."/>
            <person name="Vassiliev H."/>
            <person name="Vo A."/>
            <person name="Wangchuk T."/>
            <person name="Wangdi T."/>
            <person name="Weiand M."/>
            <person name="Wilkinson J."/>
            <person name="Wilson A."/>
            <person name="Yadav S."/>
            <person name="Young G."/>
            <person name="Yu Q."/>
            <person name="Zembek L."/>
            <person name="Zhong D."/>
            <person name="Zimmer A."/>
            <person name="Zwirko Z."/>
            <person name="Jaffe D.B."/>
            <person name="Alvarez P."/>
            <person name="Brockman W."/>
            <person name="Butler J."/>
            <person name="Chin C."/>
            <person name="Gnerre S."/>
            <person name="MacCallum I."/>
            <person name="Graves J.A."/>
            <person name="Ponting C.P."/>
            <person name="Breen M."/>
            <person name="Samollow P.B."/>
            <person name="Lander E.S."/>
            <person name="Lindblad-Toh K."/>
        </authorList>
    </citation>
    <scope>NUCLEOTIDE SEQUENCE [LARGE SCALE GENOMIC DNA]</scope>
</reference>
<reference evidence="5" key="3">
    <citation type="submission" date="2025-09" db="UniProtKB">
        <authorList>
            <consortium name="Ensembl"/>
        </authorList>
    </citation>
    <scope>IDENTIFICATION</scope>
</reference>
<comment type="similarity">
    <text evidence="1">Belongs to the 'GDXG' lipolytic enzyme family.</text>
</comment>
<dbReference type="SUPFAM" id="SSF53474">
    <property type="entry name" value="alpha/beta-Hydrolases"/>
    <property type="match status" value="1"/>
</dbReference>
<dbReference type="STRING" id="13616.ENSMODP00000015504"/>
<dbReference type="InterPro" id="IPR013094">
    <property type="entry name" value="AB_hydrolase_3"/>
</dbReference>
<dbReference type="Ensembl" id="ENSMODT00000015790.3">
    <property type="protein sequence ID" value="ENSMODP00000015504.3"/>
    <property type="gene ID" value="ENSMODG00000012382.3"/>
</dbReference>
<dbReference type="OrthoDB" id="408631at2759"/>
<feature type="domain" description="Alpha/beta hydrolase fold-3" evidence="4">
    <location>
        <begin position="313"/>
        <end position="378"/>
    </location>
</feature>
<dbReference type="OMA" id="TLWVICS"/>
<evidence type="ECO:0000313" key="5">
    <source>
        <dbReference type="Ensembl" id="ENSMODP00000015504.3"/>
    </source>
</evidence>
<feature type="domain" description="Alpha/beta hydrolase fold-3" evidence="4">
    <location>
        <begin position="114"/>
        <end position="256"/>
    </location>
</feature>
<dbReference type="ESTHER" id="mondo-f6pq73">
    <property type="family name" value="Arylacetamide_deacetylase"/>
</dbReference>
<dbReference type="KEGG" id="mdo:100010924"/>
<dbReference type="GeneID" id="100010924"/>
<keyword evidence="2" id="KW-0378">Hydrolase</keyword>
<dbReference type="PANTHER" id="PTHR48081:SF32">
    <property type="entry name" value="ALPHA_BETA HYDROLASE FOLD-3 DOMAIN-CONTAINING PROTEIN"/>
    <property type="match status" value="1"/>
</dbReference>
<accession>F6PQ73</accession>
<dbReference type="InterPro" id="IPR029058">
    <property type="entry name" value="AB_hydrolase_fold"/>
</dbReference>
<dbReference type="InterPro" id="IPR050300">
    <property type="entry name" value="GDXG_lipolytic_enzyme"/>
</dbReference>
<feature type="active site" evidence="3">
    <location>
        <position position="346"/>
    </location>
</feature>
<dbReference type="GO" id="GO:0016020">
    <property type="term" value="C:membrane"/>
    <property type="evidence" value="ECO:0007669"/>
    <property type="project" value="InterPro"/>
</dbReference>
<dbReference type="GeneTree" id="ENSGT00940000163565"/>
<keyword evidence="6" id="KW-1185">Reference proteome</keyword>
<evidence type="ECO:0000256" key="1">
    <source>
        <dbReference type="ARBA" id="ARBA00010515"/>
    </source>
</evidence>
<name>F6PQ73_MONDO</name>
<feature type="active site" evidence="3">
    <location>
        <position position="192"/>
    </location>
</feature>
<dbReference type="InterPro" id="IPR017157">
    <property type="entry name" value="Arylacetamide_deacetylase"/>
</dbReference>
<dbReference type="PANTHER" id="PTHR48081">
    <property type="entry name" value="AB HYDROLASE SUPERFAMILY PROTEIN C4A8.06C"/>
    <property type="match status" value="1"/>
</dbReference>
<evidence type="ECO:0000256" key="3">
    <source>
        <dbReference type="PIRSR" id="PIRSR037251-1"/>
    </source>
</evidence>
<evidence type="ECO:0000256" key="2">
    <source>
        <dbReference type="ARBA" id="ARBA00022801"/>
    </source>
</evidence>
<dbReference type="AlphaFoldDB" id="F6PQ73"/>
<evidence type="ECO:0000259" key="4">
    <source>
        <dbReference type="Pfam" id="PF07859"/>
    </source>
</evidence>
<organism evidence="5 6">
    <name type="scientific">Monodelphis domestica</name>
    <name type="common">Gray short-tailed opossum</name>
    <dbReference type="NCBI Taxonomy" id="13616"/>
    <lineage>
        <taxon>Eukaryota</taxon>
        <taxon>Metazoa</taxon>
        <taxon>Chordata</taxon>
        <taxon>Craniata</taxon>
        <taxon>Vertebrata</taxon>
        <taxon>Euteleostomi</taxon>
        <taxon>Mammalia</taxon>
        <taxon>Metatheria</taxon>
        <taxon>Didelphimorphia</taxon>
        <taxon>Didelphidae</taxon>
        <taxon>Monodelphis</taxon>
    </lineage>
</organism>
<dbReference type="HOGENOM" id="CLU_012494_12_2_1"/>
<dbReference type="Gene3D" id="3.40.50.1820">
    <property type="entry name" value="alpha/beta hydrolase"/>
    <property type="match status" value="1"/>
</dbReference>
<dbReference type="PIRSF" id="PIRSF037251">
    <property type="entry name" value="Arylacetamide_deacetylase"/>
    <property type="match status" value="1"/>
</dbReference>
<reference evidence="5" key="2">
    <citation type="submission" date="2025-08" db="UniProtKB">
        <authorList>
            <consortium name="Ensembl"/>
        </authorList>
    </citation>
    <scope>IDENTIFICATION</scope>
</reference>
<dbReference type="GO" id="GO:0052689">
    <property type="term" value="F:carboxylic ester hydrolase activity"/>
    <property type="evidence" value="ECO:0007669"/>
    <property type="project" value="InterPro"/>
</dbReference>
<protein>
    <submittedName>
        <fullName evidence="5">Arylacetamide deacetylase-like 4</fullName>
    </submittedName>
</protein>
<feature type="active site" evidence="3">
    <location>
        <position position="376"/>
    </location>
</feature>
<proteinExistence type="inferred from homology"/>
<sequence length="406" mass="46303">MTLLLFLILAVCLFNLGIVLWVIYEHYFNTDIPAAIGHTVKLRILHCLFLLMLTWAKICEKLGICSKLTFIRFVLLSLPVKEDPKLVVKNLCFGTVPVRLYQPKARSASLRKGIIFIHGGGMLIGSLDIYHSTCCFLARETNSVVLSISYRLAPEHRNPSGLNDCMAASVHFLRNLETYGVDPFYVTFCGDSAGGTMVASICQTLVTKPDLPKIRAQILIYPFMQAINLQLPSHQRYKNTLFLNQKIFLFCVFQYFDIDILWKTALLNGAHLPLEMRDKCEERVGVHNIPERFKQEGYQTKSPGPFDENVYLETSQIFWAMNSPLFADKDIIARLPETLLVSCEFDVLRDDSLLYKKILDDQGVPVSWHHIEDGFHGVLFTFDKGFFIFPCALTILNIMVDFIKDL</sequence>
<dbReference type="InParanoid" id="F6PQ73"/>